<dbReference type="EMBL" id="RXIC02000019">
    <property type="protein sequence ID" value="KAB1224783.1"/>
    <property type="molecule type" value="Genomic_DNA"/>
</dbReference>
<dbReference type="GO" id="GO:0046872">
    <property type="term" value="F:metal ion binding"/>
    <property type="evidence" value="ECO:0007669"/>
    <property type="project" value="UniProtKB-KW"/>
</dbReference>
<organism evidence="5 6">
    <name type="scientific">Morella rubra</name>
    <name type="common">Chinese bayberry</name>
    <dbReference type="NCBI Taxonomy" id="262757"/>
    <lineage>
        <taxon>Eukaryota</taxon>
        <taxon>Viridiplantae</taxon>
        <taxon>Streptophyta</taxon>
        <taxon>Embryophyta</taxon>
        <taxon>Tracheophyta</taxon>
        <taxon>Spermatophyta</taxon>
        <taxon>Magnoliopsida</taxon>
        <taxon>eudicotyledons</taxon>
        <taxon>Gunneridae</taxon>
        <taxon>Pentapetalae</taxon>
        <taxon>rosids</taxon>
        <taxon>fabids</taxon>
        <taxon>Fagales</taxon>
        <taxon>Myricaceae</taxon>
        <taxon>Morella</taxon>
    </lineage>
</organism>
<keyword evidence="2" id="KW-0223">Dioxygenase</keyword>
<dbReference type="Pfam" id="PF00305">
    <property type="entry name" value="Lipoxygenase"/>
    <property type="match status" value="1"/>
</dbReference>
<evidence type="ECO:0000256" key="3">
    <source>
        <dbReference type="ARBA" id="ARBA00023002"/>
    </source>
</evidence>
<dbReference type="Gene3D" id="3.10.450.60">
    <property type="match status" value="1"/>
</dbReference>
<dbReference type="PROSITE" id="PS51393">
    <property type="entry name" value="LIPOXYGENASE_3"/>
    <property type="match status" value="2"/>
</dbReference>
<name>A0A6A1WIZ2_9ROSI</name>
<proteinExistence type="predicted"/>
<feature type="domain" description="Lipoxygenase" evidence="4">
    <location>
        <begin position="1"/>
        <end position="118"/>
    </location>
</feature>
<evidence type="ECO:0000256" key="1">
    <source>
        <dbReference type="ARBA" id="ARBA00022723"/>
    </source>
</evidence>
<evidence type="ECO:0000259" key="4">
    <source>
        <dbReference type="PROSITE" id="PS51393"/>
    </source>
</evidence>
<dbReference type="AlphaFoldDB" id="A0A6A1WIZ2"/>
<evidence type="ECO:0000256" key="2">
    <source>
        <dbReference type="ARBA" id="ARBA00022964"/>
    </source>
</evidence>
<dbReference type="GO" id="GO:0016702">
    <property type="term" value="F:oxidoreductase activity, acting on single donors with incorporation of molecular oxygen, incorporation of two atoms of oxygen"/>
    <property type="evidence" value="ECO:0007669"/>
    <property type="project" value="InterPro"/>
</dbReference>
<gene>
    <name evidence="5" type="ORF">CJ030_MR1G028633</name>
</gene>
<keyword evidence="1" id="KW-0479">Metal-binding</keyword>
<dbReference type="OrthoDB" id="1715026at2759"/>
<dbReference type="GO" id="GO:0034440">
    <property type="term" value="P:lipid oxidation"/>
    <property type="evidence" value="ECO:0007669"/>
    <property type="project" value="InterPro"/>
</dbReference>
<evidence type="ECO:0000313" key="6">
    <source>
        <dbReference type="Proteomes" id="UP000516437"/>
    </source>
</evidence>
<evidence type="ECO:0000313" key="5">
    <source>
        <dbReference type="EMBL" id="KAB1224783.1"/>
    </source>
</evidence>
<reference evidence="5 6" key="1">
    <citation type="journal article" date="2019" name="Plant Biotechnol. J.">
        <title>The red bayberry genome and genetic basis of sex determination.</title>
        <authorList>
            <person name="Jia H.M."/>
            <person name="Jia H.J."/>
            <person name="Cai Q.L."/>
            <person name="Wang Y."/>
            <person name="Zhao H.B."/>
            <person name="Yang W.F."/>
            <person name="Wang G.Y."/>
            <person name="Li Y.H."/>
            <person name="Zhan D.L."/>
            <person name="Shen Y.T."/>
            <person name="Niu Q.F."/>
            <person name="Chang L."/>
            <person name="Qiu J."/>
            <person name="Zhao L."/>
            <person name="Xie H.B."/>
            <person name="Fu W.Y."/>
            <person name="Jin J."/>
            <person name="Li X.W."/>
            <person name="Jiao Y."/>
            <person name="Zhou C.C."/>
            <person name="Tu T."/>
            <person name="Chai C.Y."/>
            <person name="Gao J.L."/>
            <person name="Fan L.J."/>
            <person name="van de Weg E."/>
            <person name="Wang J.Y."/>
            <person name="Gao Z.S."/>
        </authorList>
    </citation>
    <scope>NUCLEOTIDE SEQUENCE [LARGE SCALE GENOMIC DNA]</scope>
    <source>
        <tissue evidence="5">Leaves</tissue>
    </source>
</reference>
<feature type="domain" description="Lipoxygenase" evidence="4">
    <location>
        <begin position="120"/>
        <end position="173"/>
    </location>
</feature>
<dbReference type="InterPro" id="IPR036226">
    <property type="entry name" value="LipOase_C_sf"/>
</dbReference>
<dbReference type="InterPro" id="IPR013819">
    <property type="entry name" value="LipOase_C"/>
</dbReference>
<dbReference type="InterPro" id="IPR000907">
    <property type="entry name" value="LipOase"/>
</dbReference>
<keyword evidence="3" id="KW-0560">Oxidoreductase</keyword>
<protein>
    <submittedName>
        <fullName evidence="5">Linoleate 13S-lipoxygenase 2-1, chloroplastic</fullName>
    </submittedName>
</protein>
<keyword evidence="6" id="KW-1185">Reference proteome</keyword>
<dbReference type="PANTHER" id="PTHR11771">
    <property type="entry name" value="LIPOXYGENASE"/>
    <property type="match status" value="1"/>
</dbReference>
<comment type="caution">
    <text evidence="5">The sequence shown here is derived from an EMBL/GenBank/DDBJ whole genome shotgun (WGS) entry which is preliminary data.</text>
</comment>
<sequence>MAAVRAVELALERRWTHVLFESDSKLLCDDLASELPPCWKVEAMISSLRQSFKAQSAWALHWDEEFSRETLAVLNPFSIQLVKEWPLKSMLDSKVYGAPESLITTELVEREVGGIVTVKESDGELQAWWTDVRTKGHADKMDEAWWPVLETTENLAYNTRTNMPTESPCKDEF</sequence>
<accession>A0A6A1WIZ2</accession>
<dbReference type="SUPFAM" id="SSF48484">
    <property type="entry name" value="Lipoxigenase"/>
    <property type="match status" value="2"/>
</dbReference>
<dbReference type="Proteomes" id="UP000516437">
    <property type="component" value="Chromosome 1"/>
</dbReference>